<dbReference type="Proteomes" id="UP000664702">
    <property type="component" value="Chromosome"/>
</dbReference>
<reference evidence="3 4" key="2">
    <citation type="journal article" date="2022" name="Int. J. Syst. Evol. Microbiol.">
        <title>Strains of Bradyrhizobium barranii sp. nov. associated with legumes native to Canada are symbionts of soybeans and belong to different subspecies (subsp. barranii subsp. nov. and subsp. apii subsp. nov.) and symbiovars (sv. glycinearum and sv. septentrionale).</title>
        <authorList>
            <person name="Bromfield E.S.P."/>
            <person name="Cloutier S."/>
            <person name="Wasai-Hara S."/>
            <person name="Minamisawa K."/>
        </authorList>
    </citation>
    <scope>NUCLEOTIDE SEQUENCE [LARGE SCALE GENOMIC DNA]</scope>
    <source>
        <strain evidence="3 4">144S4</strain>
    </source>
</reference>
<proteinExistence type="predicted"/>
<evidence type="ECO:0000256" key="1">
    <source>
        <dbReference type="SAM" id="MobiDB-lite"/>
    </source>
</evidence>
<dbReference type="RefSeq" id="WP_208088951.1">
    <property type="nucleotide sequence ID" value="NZ_CP086136.1"/>
</dbReference>
<evidence type="ECO:0000313" key="2">
    <source>
        <dbReference type="EMBL" id="MBO1868481.1"/>
    </source>
</evidence>
<gene>
    <name evidence="3" type="ORF">J4G43_047405</name>
    <name evidence="2" type="ORF">J4G43_49110</name>
</gene>
<protein>
    <submittedName>
        <fullName evidence="2">Uncharacterized protein</fullName>
    </submittedName>
</protein>
<reference evidence="2" key="1">
    <citation type="submission" date="2021-03" db="EMBL/GenBank/DDBJ databases">
        <title>Whole Genome Sequence of Bradyrhizobium sp. Strain 144S4.</title>
        <authorList>
            <person name="Bromfield E.S.P."/>
            <person name="Cloutier S."/>
        </authorList>
    </citation>
    <scope>NUCLEOTIDE SEQUENCE [LARGE SCALE GENOMIC DNA]</scope>
    <source>
        <strain evidence="2">144S4</strain>
    </source>
</reference>
<dbReference type="EMBL" id="JAGEMI010000001">
    <property type="protein sequence ID" value="MBO1868481.1"/>
    <property type="molecule type" value="Genomic_DNA"/>
</dbReference>
<name>A0A939S9H1_9BRAD</name>
<evidence type="ECO:0000313" key="4">
    <source>
        <dbReference type="Proteomes" id="UP000664702"/>
    </source>
</evidence>
<dbReference type="KEGG" id="bban:J4G43_047405"/>
<sequence length="69" mass="7929">MSDYRVERVARAMCKADGKDPERQEPTGRMETVREGSAHVLREATESAWRKYEKEAQRFIAALDAVNDD</sequence>
<feature type="region of interest" description="Disordered" evidence="1">
    <location>
        <begin position="16"/>
        <end position="38"/>
    </location>
</feature>
<dbReference type="AlphaFoldDB" id="A0A939S9H1"/>
<organism evidence="2">
    <name type="scientific">Bradyrhizobium barranii subsp. barranii</name>
    <dbReference type="NCBI Taxonomy" id="2823807"/>
    <lineage>
        <taxon>Bacteria</taxon>
        <taxon>Pseudomonadati</taxon>
        <taxon>Pseudomonadota</taxon>
        <taxon>Alphaproteobacteria</taxon>
        <taxon>Hyphomicrobiales</taxon>
        <taxon>Nitrobacteraceae</taxon>
        <taxon>Bradyrhizobium</taxon>
        <taxon>Bradyrhizobium barranii</taxon>
    </lineage>
</organism>
<dbReference type="EMBL" id="CP086136">
    <property type="protein sequence ID" value="UEM11994.1"/>
    <property type="molecule type" value="Genomic_DNA"/>
</dbReference>
<accession>A0A939S9H1</accession>
<evidence type="ECO:0000313" key="3">
    <source>
        <dbReference type="EMBL" id="UEM11994.1"/>
    </source>
</evidence>